<dbReference type="EMBL" id="CP138348">
    <property type="protein sequence ID" value="WPF89420.1"/>
    <property type="molecule type" value="Genomic_DNA"/>
</dbReference>
<proteinExistence type="predicted"/>
<name>A0AAF0ZFS8_9CHRO</name>
<reference evidence="1" key="1">
    <citation type="submission" date="2023-11" db="EMBL/GenBank/DDBJ databases">
        <title>Genome sequence of Cyanobacterium aponinum BCRC AL20115.</title>
        <authorList>
            <person name="Chang H.-Y."/>
            <person name="Lin K.-M."/>
            <person name="Hsueh H.-T."/>
            <person name="Chu H.-A."/>
            <person name="Kuo C.-H."/>
        </authorList>
    </citation>
    <scope>NUCLEOTIDE SEQUENCE</scope>
    <source>
        <strain evidence="1">AL20115</strain>
    </source>
</reference>
<protein>
    <submittedName>
        <fullName evidence="1">Site-specific integrase</fullName>
    </submittedName>
</protein>
<dbReference type="AlphaFoldDB" id="A0AAF0ZFS8"/>
<accession>A0AAF0ZFS8</accession>
<gene>
    <name evidence="1" type="ORF">SAY89_03865</name>
</gene>
<evidence type="ECO:0000313" key="1">
    <source>
        <dbReference type="EMBL" id="WPF89420.1"/>
    </source>
</evidence>
<dbReference type="InterPro" id="IPR011010">
    <property type="entry name" value="DNA_brk_join_enz"/>
</dbReference>
<dbReference type="GO" id="GO:0003677">
    <property type="term" value="F:DNA binding"/>
    <property type="evidence" value="ECO:0007669"/>
    <property type="project" value="InterPro"/>
</dbReference>
<dbReference type="RefSeq" id="WP_320001893.1">
    <property type="nucleotide sequence ID" value="NZ_CP138348.1"/>
</dbReference>
<dbReference type="SUPFAM" id="SSF56349">
    <property type="entry name" value="DNA breaking-rejoining enzymes"/>
    <property type="match status" value="1"/>
</dbReference>
<sequence length="470" mass="55114">MGKDYQGYNDILEYFKYIKSQMPKGISLFKRGNKLYFLFKTQYKKRSDHATGENFTTLGLNRCLEKAIQINEQLKGYESEIEFWAWYDETIKGINQNATNDLITVANAINKVESWFFSQNDRRGLQRSKETDYKSYKRAYGYYYQKIHNQEKQVSYELLYDSLISYESDRETQKYQECLNAFLKLCEVNQLKTIYNKLSKLKLKTNAKKKNTFNREEQSISIEDFLKLRVAVLSIKDSHSLRENNRKFWLWVYSIQLVYGLRIAEVSAIKNLTIDYIPANDPQENSKDKTIFKALNNPDNKDNIIYIGNFTLWGNQKVKTGARIAMPLIPPTYPNIIDLLEIKNVPNFYHKSFNIYSRNANQRIEQWSTKFLGYKVSQTHTLRKLGNANGIQAGISDTVRCKSLGHSETVNAKYYQDFSGQTTIDLYKNAKRNPIPFETALKLLDDLPTNHKKEDLIKLLCQIYQLQYPD</sequence>
<organism evidence="1">
    <name type="scientific">Cyanobacterium aponinum AL20115</name>
    <dbReference type="NCBI Taxonomy" id="3090662"/>
    <lineage>
        <taxon>Bacteria</taxon>
        <taxon>Bacillati</taxon>
        <taxon>Cyanobacteriota</taxon>
        <taxon>Cyanophyceae</taxon>
        <taxon>Oscillatoriophycideae</taxon>
        <taxon>Chroococcales</taxon>
        <taxon>Geminocystaceae</taxon>
        <taxon>Cyanobacterium</taxon>
    </lineage>
</organism>